<evidence type="ECO:0000256" key="5">
    <source>
        <dbReference type="SAM" id="SignalP"/>
    </source>
</evidence>
<evidence type="ECO:0000256" key="4">
    <source>
        <dbReference type="RuleBase" id="RU361153"/>
    </source>
</evidence>
<evidence type="ECO:0000256" key="2">
    <source>
        <dbReference type="ARBA" id="ARBA00022801"/>
    </source>
</evidence>
<keyword evidence="5" id="KW-0732">Signal</keyword>
<evidence type="ECO:0000259" key="6">
    <source>
        <dbReference type="Pfam" id="PF00150"/>
    </source>
</evidence>
<dbReference type="GO" id="GO:1901136">
    <property type="term" value="P:carbohydrate derivative catabolic process"/>
    <property type="evidence" value="ECO:0007669"/>
    <property type="project" value="UniProtKB-ARBA"/>
</dbReference>
<dbReference type="OrthoDB" id="4771662at2"/>
<comment type="caution">
    <text evidence="8">The sequence shown here is derived from an EMBL/GenBank/DDBJ whole genome shotgun (WGS) entry which is preliminary data.</text>
</comment>
<dbReference type="Gene3D" id="3.20.20.80">
    <property type="entry name" value="Glycosidases"/>
    <property type="match status" value="1"/>
</dbReference>
<evidence type="ECO:0000259" key="7">
    <source>
        <dbReference type="Pfam" id="PF18564"/>
    </source>
</evidence>
<feature type="chain" id="PRO_5018045037" evidence="5">
    <location>
        <begin position="28"/>
        <end position="487"/>
    </location>
</feature>
<dbReference type="GO" id="GO:0000272">
    <property type="term" value="P:polysaccharide catabolic process"/>
    <property type="evidence" value="ECO:0007669"/>
    <property type="project" value="InterPro"/>
</dbReference>
<keyword evidence="9" id="KW-1185">Reference proteome</keyword>
<dbReference type="AlphaFoldDB" id="A0A3N0DZL3"/>
<evidence type="ECO:0000256" key="3">
    <source>
        <dbReference type="ARBA" id="ARBA00023295"/>
    </source>
</evidence>
<evidence type="ECO:0000313" key="8">
    <source>
        <dbReference type="EMBL" id="RNL80923.1"/>
    </source>
</evidence>
<dbReference type="RefSeq" id="WP_123232130.1">
    <property type="nucleotide sequence ID" value="NZ_RJSG01000001.1"/>
</dbReference>
<dbReference type="InterPro" id="IPR001547">
    <property type="entry name" value="Glyco_hydro_5"/>
</dbReference>
<dbReference type="InterPro" id="IPR041036">
    <property type="entry name" value="GH5_C"/>
</dbReference>
<dbReference type="Pfam" id="PF00150">
    <property type="entry name" value="Cellulase"/>
    <property type="match status" value="1"/>
</dbReference>
<keyword evidence="2 4" id="KW-0378">Hydrolase</keyword>
<feature type="domain" description="Glycoside hydrolase family 5" evidence="6">
    <location>
        <begin position="73"/>
        <end position="371"/>
    </location>
</feature>
<dbReference type="Pfam" id="PF18564">
    <property type="entry name" value="Glyco_hydro_5_C"/>
    <property type="match status" value="1"/>
</dbReference>
<feature type="signal peptide" evidence="5">
    <location>
        <begin position="1"/>
        <end position="27"/>
    </location>
</feature>
<dbReference type="InterPro" id="IPR017853">
    <property type="entry name" value="GH"/>
</dbReference>
<dbReference type="PANTHER" id="PTHR31308">
    <property type="match status" value="1"/>
</dbReference>
<dbReference type="InterPro" id="IPR052066">
    <property type="entry name" value="Glycosphingolipid_Hydrolases"/>
</dbReference>
<protein>
    <submittedName>
        <fullName evidence="8">Endoglycoceramidase</fullName>
    </submittedName>
</protein>
<dbReference type="Gene3D" id="2.60.40.1180">
    <property type="entry name" value="Golgi alpha-mannosidase II"/>
    <property type="match status" value="1"/>
</dbReference>
<name>A0A3N0DZL3_9ACTN</name>
<organism evidence="8 9">
    <name type="scientific">Nocardioides marmorisolisilvae</name>
    <dbReference type="NCBI Taxonomy" id="1542737"/>
    <lineage>
        <taxon>Bacteria</taxon>
        <taxon>Bacillati</taxon>
        <taxon>Actinomycetota</taxon>
        <taxon>Actinomycetes</taxon>
        <taxon>Propionibacteriales</taxon>
        <taxon>Nocardioidaceae</taxon>
        <taxon>Nocardioides</taxon>
    </lineage>
</organism>
<dbReference type="Proteomes" id="UP000277094">
    <property type="component" value="Unassembled WGS sequence"/>
</dbReference>
<proteinExistence type="inferred from homology"/>
<sequence length="487" mass="53494">MKKLAIALLALLATFAVSGNLVTPAQADGPATPRLHREGRNLVDQFGRQVIVHGFNFVWKSAPYAPPDTANGFTAADAQWLYDHGFNGARLGILWAGVNPTAPGVVDNSYFDKWQRVIDLMAAKGVWMQFDMHQDQWNEVYGGEGVPAWAVKRPLPWSLFPFPPVPFPEGYWTPEVSTVFDNFWANKNGLLDNWVTFWKQVANRYKDQPYSMGYDLINEPWAGNEWTGCILIAGCPSTYAKELQPAQNKALAGIRSVDPTNIVWYEPQQLAAGLPIPTHLTSVAGENNLGLSWHNYCSATFAASLGVPLDLTESCKAFTRNRENNALKQADAMNAVPLMSEWGATDNDRAIQIDADSADSNNMSWLYWAYKYWNDPTTADTDQGVFVDDADISNPKPKLDQLVRTYPQATAGRNLAYSYNTTTGLFTMSFTSDPSITAPTHIFVSPLTAPHGYTVTTSAGTVTKNGSYVDLTGTGSGTVNVTITPLP</sequence>
<evidence type="ECO:0000313" key="9">
    <source>
        <dbReference type="Proteomes" id="UP000277094"/>
    </source>
</evidence>
<gene>
    <name evidence="8" type="ORF">EFL95_00605</name>
</gene>
<dbReference type="GO" id="GO:0004553">
    <property type="term" value="F:hydrolase activity, hydrolyzing O-glycosyl compounds"/>
    <property type="evidence" value="ECO:0007669"/>
    <property type="project" value="InterPro"/>
</dbReference>
<keyword evidence="3 4" id="KW-0326">Glycosidase</keyword>
<comment type="similarity">
    <text evidence="1 4">Belongs to the glycosyl hydrolase 5 (cellulase A) family.</text>
</comment>
<accession>A0A3N0DZL3</accession>
<feature type="domain" description="Glycoside hydrolase family 5 C-terminal" evidence="7">
    <location>
        <begin position="404"/>
        <end position="467"/>
    </location>
</feature>
<dbReference type="SUPFAM" id="SSF51445">
    <property type="entry name" value="(Trans)glycosidases"/>
    <property type="match status" value="1"/>
</dbReference>
<evidence type="ECO:0000256" key="1">
    <source>
        <dbReference type="ARBA" id="ARBA00005641"/>
    </source>
</evidence>
<dbReference type="PANTHER" id="PTHR31308:SF3">
    <property type="entry name" value="ENDOGLYCOCERAMIDASE"/>
    <property type="match status" value="1"/>
</dbReference>
<reference evidence="8 9" key="1">
    <citation type="submission" date="2018-11" db="EMBL/GenBank/DDBJ databases">
        <authorList>
            <person name="Li F."/>
        </authorList>
    </citation>
    <scope>NUCLEOTIDE SEQUENCE [LARGE SCALE GENOMIC DNA]</scope>
    <source>
        <strain evidence="8 9">KIS18-7</strain>
    </source>
</reference>
<dbReference type="InterPro" id="IPR013780">
    <property type="entry name" value="Glyco_hydro_b"/>
</dbReference>
<dbReference type="EMBL" id="RJSG01000001">
    <property type="protein sequence ID" value="RNL80923.1"/>
    <property type="molecule type" value="Genomic_DNA"/>
</dbReference>
<dbReference type="GO" id="GO:0016042">
    <property type="term" value="P:lipid catabolic process"/>
    <property type="evidence" value="ECO:0007669"/>
    <property type="project" value="UniProtKB-ARBA"/>
</dbReference>